<keyword evidence="3" id="KW-0998">Cell outer membrane</keyword>
<dbReference type="AlphaFoldDB" id="A0A5R9L590"/>
<keyword evidence="7" id="KW-0675">Receptor</keyword>
<dbReference type="InterPro" id="IPR041700">
    <property type="entry name" value="OMP_b-brl_3"/>
</dbReference>
<sequence>MNRITSFALLLLALVTSHIAAAQNAQITGTVIDSVSRTAVVGAYVAVTRDTPTAKPEYVTTDVNGKFAFTGLFTQVPYIVKVTYLSYKDFSKTVTLANDVFDLGSIQLTEAVSNLKEVKVVGQVTAMEQKGDTTQFNAAAFKTNPDATTEDLIQKMPGITVTNGTVTAHGETVNKVLVDGKPFFGDDAALTLKSLPAEIVEKIEVFDKLSDQAQFTGFDDGNGQKTINIVTKADRKMGQFGKVFAGYGLDNRYQAGGNISFFKGNQRISVIGLSNNINVQNFSSQDLLGVSGGGGGGGNRGGGGASNNFLVGNQSGITGTNSFGLNYSNKIGKKIDLSGSYFFNRTGNTNAQTTQQKYILANDADNQFYNESSRTSTVNANHRLNFRMEYNINPNNSLIITPRLSFQDNSANSVKTGLTTLADGSKLNSIDNSQRNVNDGYNFTNDVLFRHSFEKKGRTISFNLNTQLNDKNGTRYLYSKNFTYNNRITPDSLIAAIQGDTTDQVSYTKSNGNTWGGNLIYTEPISKTGQLQFNYGLTLSNSNSSRETYNMSFDDMTYSDLDTLLTNNFDNRYLTNRAGVGYRYRKNAWSANLGLDFQNTGLYSQQLAPTNNKVDQSFTNLLPNFMLSYRSKEGTQFRAFYRSSTNQPSISQLQNVVDNSNPIALTAGNPNLKQEYRNNFNVRYSLAGAKRPYSFNAMVFVTQTNNAIVNSTYIAQAPITLPNGLFLERGSKLTTPINVDGSWNARTFLAYGKPVAPLKLNVNLTTGFNYLRSPGMINNIANYSNTYAVSQGLVVSSNISEKLDFTVSYSGNYNIVRNTIQPNVNNNYYTQGITGRVNWIFGKGFVFQTDINNQSYRGLGAGYNRNFTLWNASIGKKFLKNNAGELKLTVFDILKQNNSISRTTTETYIQDVTNRVLTQYAMLTFTYTLKNFGKAPVNNDRRRDFDGGEGGGLRRGNGGGGGFGGQGGGPGNF</sequence>
<keyword evidence="2" id="KW-0472">Membrane</keyword>
<accession>A0A5R9L590</accession>
<organism evidence="7 8">
    <name type="scientific">Dyadobacter luticola</name>
    <dbReference type="NCBI Taxonomy" id="1979387"/>
    <lineage>
        <taxon>Bacteria</taxon>
        <taxon>Pseudomonadati</taxon>
        <taxon>Bacteroidota</taxon>
        <taxon>Cytophagia</taxon>
        <taxon>Cytophagales</taxon>
        <taxon>Spirosomataceae</taxon>
        <taxon>Dyadobacter</taxon>
    </lineage>
</organism>
<feature type="domain" description="Outer membrane protein beta-barrel" evidence="6">
    <location>
        <begin position="451"/>
        <end position="927"/>
    </location>
</feature>
<evidence type="ECO:0000256" key="2">
    <source>
        <dbReference type="ARBA" id="ARBA00023136"/>
    </source>
</evidence>
<evidence type="ECO:0000256" key="3">
    <source>
        <dbReference type="ARBA" id="ARBA00023237"/>
    </source>
</evidence>
<dbReference type="OrthoDB" id="1682379at2"/>
<evidence type="ECO:0000313" key="8">
    <source>
        <dbReference type="Proteomes" id="UP000306402"/>
    </source>
</evidence>
<dbReference type="Pfam" id="PF13620">
    <property type="entry name" value="CarboxypepD_reg"/>
    <property type="match status" value="1"/>
</dbReference>
<dbReference type="SUPFAM" id="SSF56935">
    <property type="entry name" value="Porins"/>
    <property type="match status" value="1"/>
</dbReference>
<comment type="caution">
    <text evidence="7">The sequence shown here is derived from an EMBL/GenBank/DDBJ whole genome shotgun (WGS) entry which is preliminary data.</text>
</comment>
<feature type="chain" id="PRO_5024378894" evidence="5">
    <location>
        <begin position="23"/>
        <end position="973"/>
    </location>
</feature>
<dbReference type="SUPFAM" id="SSF49464">
    <property type="entry name" value="Carboxypeptidase regulatory domain-like"/>
    <property type="match status" value="1"/>
</dbReference>
<protein>
    <submittedName>
        <fullName evidence="7">TonB-dependent receptor</fullName>
    </submittedName>
</protein>
<evidence type="ECO:0000259" key="6">
    <source>
        <dbReference type="Pfam" id="PF14905"/>
    </source>
</evidence>
<gene>
    <name evidence="7" type="ORF">FEN17_08395</name>
</gene>
<dbReference type="Gene3D" id="2.170.130.10">
    <property type="entry name" value="TonB-dependent receptor, plug domain"/>
    <property type="match status" value="1"/>
</dbReference>
<keyword evidence="8" id="KW-1185">Reference proteome</keyword>
<evidence type="ECO:0000256" key="5">
    <source>
        <dbReference type="SAM" id="SignalP"/>
    </source>
</evidence>
<feature type="region of interest" description="Disordered" evidence="4">
    <location>
        <begin position="938"/>
        <end position="973"/>
    </location>
</feature>
<evidence type="ECO:0000256" key="4">
    <source>
        <dbReference type="SAM" id="MobiDB-lite"/>
    </source>
</evidence>
<keyword evidence="5" id="KW-0732">Signal</keyword>
<feature type="compositionally biased region" description="Gly residues" evidence="4">
    <location>
        <begin position="948"/>
        <end position="973"/>
    </location>
</feature>
<evidence type="ECO:0000256" key="1">
    <source>
        <dbReference type="ARBA" id="ARBA00004442"/>
    </source>
</evidence>
<dbReference type="Proteomes" id="UP000306402">
    <property type="component" value="Unassembled WGS sequence"/>
</dbReference>
<proteinExistence type="predicted"/>
<dbReference type="InterPro" id="IPR036942">
    <property type="entry name" value="Beta-barrel_TonB_sf"/>
</dbReference>
<dbReference type="GO" id="GO:0009279">
    <property type="term" value="C:cell outer membrane"/>
    <property type="evidence" value="ECO:0007669"/>
    <property type="project" value="UniProtKB-SubCell"/>
</dbReference>
<dbReference type="InterPro" id="IPR037066">
    <property type="entry name" value="Plug_dom_sf"/>
</dbReference>
<name>A0A5R9L590_9BACT</name>
<reference evidence="7 8" key="1">
    <citation type="submission" date="2019-05" db="EMBL/GenBank/DDBJ databases">
        <authorList>
            <person name="Qu J.-H."/>
        </authorList>
    </citation>
    <scope>NUCLEOTIDE SEQUENCE [LARGE SCALE GENOMIC DNA]</scope>
    <source>
        <strain evidence="7 8">T17</strain>
    </source>
</reference>
<dbReference type="RefSeq" id="WP_138364818.1">
    <property type="nucleotide sequence ID" value="NZ_VCEJ01000002.1"/>
</dbReference>
<dbReference type="Gene3D" id="2.60.40.1120">
    <property type="entry name" value="Carboxypeptidase-like, regulatory domain"/>
    <property type="match status" value="1"/>
</dbReference>
<dbReference type="Pfam" id="PF14905">
    <property type="entry name" value="OMP_b-brl_3"/>
    <property type="match status" value="1"/>
</dbReference>
<dbReference type="Gene3D" id="2.40.170.20">
    <property type="entry name" value="TonB-dependent receptor, beta-barrel domain"/>
    <property type="match status" value="1"/>
</dbReference>
<dbReference type="EMBL" id="VCEJ01000002">
    <property type="protein sequence ID" value="TLV03608.1"/>
    <property type="molecule type" value="Genomic_DNA"/>
</dbReference>
<evidence type="ECO:0000313" key="7">
    <source>
        <dbReference type="EMBL" id="TLV03608.1"/>
    </source>
</evidence>
<comment type="subcellular location">
    <subcellularLocation>
        <location evidence="1">Cell outer membrane</location>
    </subcellularLocation>
</comment>
<dbReference type="InterPro" id="IPR008969">
    <property type="entry name" value="CarboxyPept-like_regulatory"/>
</dbReference>
<feature type="signal peptide" evidence="5">
    <location>
        <begin position="1"/>
        <end position="22"/>
    </location>
</feature>